<dbReference type="Pfam" id="PF01596">
    <property type="entry name" value="Methyltransf_3"/>
    <property type="match status" value="1"/>
</dbReference>
<dbReference type="PANTHER" id="PTHR43167">
    <property type="entry name" value="PUTATIVE (AFU_ORTHOLOGUE AFUA_6G01830)-RELATED"/>
    <property type="match status" value="1"/>
</dbReference>
<keyword evidence="1" id="KW-0489">Methyltransferase</keyword>
<dbReference type="CDD" id="cd02440">
    <property type="entry name" value="AdoMet_MTases"/>
    <property type="match status" value="1"/>
</dbReference>
<evidence type="ECO:0000313" key="5">
    <source>
        <dbReference type="Proteomes" id="UP001057580"/>
    </source>
</evidence>
<accession>A0A9E7R5Q8</accession>
<name>A0A9E7R5Q8_9EURY</name>
<dbReference type="EMBL" id="CP104003">
    <property type="protein sequence ID" value="UWM55165.1"/>
    <property type="molecule type" value="Genomic_DNA"/>
</dbReference>
<dbReference type="Proteomes" id="UP001057580">
    <property type="component" value="Chromosome"/>
</dbReference>
<dbReference type="Gene3D" id="3.40.50.150">
    <property type="entry name" value="Vaccinia Virus protein VP39"/>
    <property type="match status" value="1"/>
</dbReference>
<evidence type="ECO:0000256" key="3">
    <source>
        <dbReference type="ARBA" id="ARBA00022691"/>
    </source>
</evidence>
<dbReference type="GeneID" id="74941261"/>
<organism evidence="4 5">
    <name type="scientific">Salinirubellus salinus</name>
    <dbReference type="NCBI Taxonomy" id="1364945"/>
    <lineage>
        <taxon>Archaea</taxon>
        <taxon>Methanobacteriati</taxon>
        <taxon>Methanobacteriota</taxon>
        <taxon>Stenosarchaea group</taxon>
        <taxon>Halobacteria</taxon>
        <taxon>Halobacteriales</taxon>
        <taxon>Natronomonadaceae</taxon>
        <taxon>Salinirubellus</taxon>
    </lineage>
</organism>
<dbReference type="PANTHER" id="PTHR43167:SF1">
    <property type="entry name" value="PUTATIVE (AFU_ORTHOLOGUE AFUA_6G01830)-RELATED"/>
    <property type="match status" value="1"/>
</dbReference>
<proteinExistence type="predicted"/>
<dbReference type="PROSITE" id="PS51682">
    <property type="entry name" value="SAM_OMT_I"/>
    <property type="match status" value="1"/>
</dbReference>
<dbReference type="AlphaFoldDB" id="A0A9E7R5Q8"/>
<dbReference type="InterPro" id="IPR029063">
    <property type="entry name" value="SAM-dependent_MTases_sf"/>
</dbReference>
<dbReference type="GO" id="GO:0008171">
    <property type="term" value="F:O-methyltransferase activity"/>
    <property type="evidence" value="ECO:0007669"/>
    <property type="project" value="InterPro"/>
</dbReference>
<keyword evidence="5" id="KW-1185">Reference proteome</keyword>
<evidence type="ECO:0000256" key="2">
    <source>
        <dbReference type="ARBA" id="ARBA00022679"/>
    </source>
</evidence>
<dbReference type="SUPFAM" id="SSF53335">
    <property type="entry name" value="S-adenosyl-L-methionine-dependent methyltransferases"/>
    <property type="match status" value="1"/>
</dbReference>
<keyword evidence="3" id="KW-0949">S-adenosyl-L-methionine</keyword>
<evidence type="ECO:0000313" key="4">
    <source>
        <dbReference type="EMBL" id="UWM55165.1"/>
    </source>
</evidence>
<protein>
    <submittedName>
        <fullName evidence="4">O-methyltransferase</fullName>
    </submittedName>
</protein>
<dbReference type="KEGG" id="ssai:N0B31_02525"/>
<dbReference type="GO" id="GO:0032259">
    <property type="term" value="P:methylation"/>
    <property type="evidence" value="ECO:0007669"/>
    <property type="project" value="UniProtKB-KW"/>
</dbReference>
<dbReference type="InterPro" id="IPR002935">
    <property type="entry name" value="SAM_O-MeTrfase"/>
</dbReference>
<gene>
    <name evidence="4" type="ORF">N0B31_02525</name>
</gene>
<dbReference type="RefSeq" id="WP_260594217.1">
    <property type="nucleotide sequence ID" value="NZ_CP104003.1"/>
</dbReference>
<keyword evidence="2" id="KW-0808">Transferase</keyword>
<reference evidence="4" key="1">
    <citation type="submission" date="2022-09" db="EMBL/GenBank/DDBJ databases">
        <title>Diverse halophilic archaea isolated from saline environments.</title>
        <authorList>
            <person name="Cui H.-L."/>
        </authorList>
    </citation>
    <scope>NUCLEOTIDE SEQUENCE</scope>
    <source>
        <strain evidence="4">ZS-35-S2</strain>
    </source>
</reference>
<sequence>MADPIPDAVESFASLVGPDPGPVLAEMDAKAEREGFPTVGPAVGGWLRFLAGTVDAERVFEFGSGFGYSAVWFAGALPADGLVVLTEVDEEELDEAREFLASAGYADRAAFELGDAIETVERYDGPFDCVLVDNEKHRYTEAFAAVREKVSPGGLVFADNAVTAGSIEFEALEPLLRGEARETTEATRGIAEYLRTVRADPAFETVLLPVGEGVAVSRRTR</sequence>
<evidence type="ECO:0000256" key="1">
    <source>
        <dbReference type="ARBA" id="ARBA00022603"/>
    </source>
</evidence>